<dbReference type="EMBL" id="MLQS01000024">
    <property type="protein sequence ID" value="OIJ18906.1"/>
    <property type="molecule type" value="Genomic_DNA"/>
</dbReference>
<dbReference type="Pfam" id="PF09335">
    <property type="entry name" value="VTT_dom"/>
    <property type="match status" value="1"/>
</dbReference>
<name>A0A1S2M2U3_9BACI</name>
<feature type="domain" description="VTT" evidence="7">
    <location>
        <begin position="33"/>
        <end position="151"/>
    </location>
</feature>
<keyword evidence="3 6" id="KW-0812">Transmembrane</keyword>
<feature type="transmembrane region" description="Helical" evidence="6">
    <location>
        <begin position="126"/>
        <end position="144"/>
    </location>
</feature>
<dbReference type="STRING" id="472963.BKP45_15380"/>
<keyword evidence="9" id="KW-1185">Reference proteome</keyword>
<evidence type="ECO:0000259" key="7">
    <source>
        <dbReference type="Pfam" id="PF09335"/>
    </source>
</evidence>
<keyword evidence="2 6" id="KW-1003">Cell membrane</keyword>
<feature type="transmembrane region" description="Helical" evidence="6">
    <location>
        <begin position="43"/>
        <end position="70"/>
    </location>
</feature>
<dbReference type="Proteomes" id="UP000180057">
    <property type="component" value="Unassembled WGS sequence"/>
</dbReference>
<dbReference type="RefSeq" id="WP_071390578.1">
    <property type="nucleotide sequence ID" value="NZ_MLQS01000024.1"/>
</dbReference>
<evidence type="ECO:0000256" key="3">
    <source>
        <dbReference type="ARBA" id="ARBA00022692"/>
    </source>
</evidence>
<keyword evidence="4 6" id="KW-1133">Transmembrane helix</keyword>
<comment type="caution">
    <text evidence="8">The sequence shown here is derived from an EMBL/GenBank/DDBJ whole genome shotgun (WGS) entry which is preliminary data.</text>
</comment>
<feature type="transmembrane region" description="Helical" evidence="6">
    <location>
        <begin position="156"/>
        <end position="176"/>
    </location>
</feature>
<dbReference type="InterPro" id="IPR015414">
    <property type="entry name" value="TMEM64"/>
</dbReference>
<evidence type="ECO:0000256" key="5">
    <source>
        <dbReference type="ARBA" id="ARBA00023136"/>
    </source>
</evidence>
<dbReference type="PANTHER" id="PTHR12677:SF55">
    <property type="entry name" value="UNDECAPRENYL PHOSPHATE TRANSPORTER SAOUHSC_00901-RELATED"/>
    <property type="match status" value="1"/>
</dbReference>
<evidence type="ECO:0000313" key="8">
    <source>
        <dbReference type="EMBL" id="OIJ18906.1"/>
    </source>
</evidence>
<comment type="subcellular location">
    <subcellularLocation>
        <location evidence="1 6">Cell membrane</location>
        <topology evidence="1 6">Multi-pass membrane protein</topology>
    </subcellularLocation>
</comment>
<keyword evidence="5 6" id="KW-0472">Membrane</keyword>
<evidence type="ECO:0000256" key="6">
    <source>
        <dbReference type="RuleBase" id="RU366058"/>
    </source>
</evidence>
<evidence type="ECO:0000256" key="2">
    <source>
        <dbReference type="ARBA" id="ARBA00022475"/>
    </source>
</evidence>
<evidence type="ECO:0000256" key="4">
    <source>
        <dbReference type="ARBA" id="ARBA00022989"/>
    </source>
</evidence>
<reference evidence="8 9" key="1">
    <citation type="submission" date="2016-10" db="EMBL/GenBank/DDBJ databases">
        <title>Draft genome sequences of four alkaliphilic bacteria belonging to the Anaerobacillus genus.</title>
        <authorList>
            <person name="Bassil N.M."/>
            <person name="Lloyd J.R."/>
        </authorList>
    </citation>
    <scope>NUCLEOTIDE SEQUENCE [LARGE SCALE GENOMIC DNA]</scope>
    <source>
        <strain evidence="8 9">DSM 22531</strain>
    </source>
</reference>
<dbReference type="GO" id="GO:0005886">
    <property type="term" value="C:plasma membrane"/>
    <property type="evidence" value="ECO:0007669"/>
    <property type="project" value="UniProtKB-SubCell"/>
</dbReference>
<dbReference type="OrthoDB" id="5471155at2"/>
<feature type="transmembrane region" description="Helical" evidence="6">
    <location>
        <begin position="12"/>
        <end position="37"/>
    </location>
</feature>
<gene>
    <name evidence="8" type="ORF">BKP45_15380</name>
</gene>
<accession>A0A1S2M2U3</accession>
<proteinExistence type="inferred from homology"/>
<feature type="transmembrane region" description="Helical" evidence="6">
    <location>
        <begin position="99"/>
        <end position="120"/>
    </location>
</feature>
<dbReference type="PANTHER" id="PTHR12677">
    <property type="entry name" value="GOLGI APPARATUS MEMBRANE PROTEIN TVP38-RELATED"/>
    <property type="match status" value="1"/>
</dbReference>
<comment type="similarity">
    <text evidence="6">Belongs to the TVP38/TMEM64 family.</text>
</comment>
<evidence type="ECO:0000256" key="1">
    <source>
        <dbReference type="ARBA" id="ARBA00004651"/>
    </source>
</evidence>
<organism evidence="8 9">
    <name type="scientific">Anaerobacillus alkalidiazotrophicus</name>
    <dbReference type="NCBI Taxonomy" id="472963"/>
    <lineage>
        <taxon>Bacteria</taxon>
        <taxon>Bacillati</taxon>
        <taxon>Bacillota</taxon>
        <taxon>Bacilli</taxon>
        <taxon>Bacillales</taxon>
        <taxon>Bacillaceae</taxon>
        <taxon>Anaerobacillus</taxon>
    </lineage>
</organism>
<dbReference type="AlphaFoldDB" id="A0A1S2M2U3"/>
<protein>
    <recommendedName>
        <fullName evidence="6">TVP38/TMEM64 family membrane protein</fullName>
    </recommendedName>
</protein>
<dbReference type="InterPro" id="IPR032816">
    <property type="entry name" value="VTT_dom"/>
</dbReference>
<sequence length="187" mass="21047">MEESLLELFEQYSSYAIVLSILISIIVAIFGVIPSFFVTGANIIFFGFWQGTFISFLGESIGAIIAFQLYRKGFRKFSIKTLENYPKAKKLLWKEGKEAFYFILSLRLLPFVPSGLVTFLSSIGKVSFLIFAIASTIGKIPALLIESYSVYQVTQWTWQGKVILIGVGIYLFILAIKNSKKSRASYS</sequence>
<evidence type="ECO:0000313" key="9">
    <source>
        <dbReference type="Proteomes" id="UP000180057"/>
    </source>
</evidence>